<protein>
    <submittedName>
        <fullName evidence="2">ABC-2 family transporter protein</fullName>
    </submittedName>
</protein>
<feature type="transmembrane region" description="Helical" evidence="1">
    <location>
        <begin position="203"/>
        <end position="225"/>
    </location>
</feature>
<organism evidence="2 3">
    <name type="scientific">Clostridium yunnanense</name>
    <dbReference type="NCBI Taxonomy" id="2800325"/>
    <lineage>
        <taxon>Bacteria</taxon>
        <taxon>Bacillati</taxon>
        <taxon>Bacillota</taxon>
        <taxon>Clostridia</taxon>
        <taxon>Eubacteriales</taxon>
        <taxon>Clostridiaceae</taxon>
        <taxon>Clostridium</taxon>
    </lineage>
</organism>
<feature type="transmembrane region" description="Helical" evidence="1">
    <location>
        <begin position="151"/>
        <end position="182"/>
    </location>
</feature>
<comment type="caution">
    <text evidence="2">The sequence shown here is derived from an EMBL/GenBank/DDBJ whole genome shotgun (WGS) entry which is preliminary data.</text>
</comment>
<evidence type="ECO:0000313" key="2">
    <source>
        <dbReference type="EMBL" id="MBK1812726.1"/>
    </source>
</evidence>
<evidence type="ECO:0000256" key="1">
    <source>
        <dbReference type="SAM" id="Phobius"/>
    </source>
</evidence>
<feature type="transmembrane region" description="Helical" evidence="1">
    <location>
        <begin position="60"/>
        <end position="79"/>
    </location>
</feature>
<accession>A0ABS1ETK5</accession>
<feature type="transmembrane region" description="Helical" evidence="1">
    <location>
        <begin position="20"/>
        <end position="40"/>
    </location>
</feature>
<name>A0ABS1ETK5_9CLOT</name>
<dbReference type="InterPro" id="IPR010390">
    <property type="entry name" value="ABC-2_transporter-like"/>
</dbReference>
<sequence>MRKYAEVMKMTIQISLAYKWNLILSSLMDIFRIVAEVAFWKILFETTSGDAISGYDFNSMITYYIFMFIIGTSMNVSNIGNKIANDIKNGTMNNLIIRPINYIGYYFSEALSEKFIQALIVLLTFFPIFIIDSSNITLNINLEQLLLFPIILVLSFLLNFLINIIISLLVFWITEVTSFFFLKDIFLDFLSGRVFPMDLLPKFILNTFGILPFMYCTFFPITILTKGISNESFFKGFFMQLIWLALLYFTFKILWRIGIKKYSGTGA</sequence>
<gene>
    <name evidence="2" type="ORF">JHL18_19070</name>
</gene>
<evidence type="ECO:0000313" key="3">
    <source>
        <dbReference type="Proteomes" id="UP000596739"/>
    </source>
</evidence>
<keyword evidence="1" id="KW-0812">Transmembrane</keyword>
<dbReference type="PANTHER" id="PTHR36832">
    <property type="entry name" value="SLR1174 PROTEIN-RELATED"/>
    <property type="match status" value="1"/>
</dbReference>
<dbReference type="PANTHER" id="PTHR36832:SF1">
    <property type="entry name" value="SLR1174 PROTEIN"/>
    <property type="match status" value="1"/>
</dbReference>
<dbReference type="Proteomes" id="UP000596739">
    <property type="component" value="Unassembled WGS sequence"/>
</dbReference>
<keyword evidence="3" id="KW-1185">Reference proteome</keyword>
<feature type="transmembrane region" description="Helical" evidence="1">
    <location>
        <begin position="237"/>
        <end position="255"/>
    </location>
</feature>
<reference evidence="3" key="1">
    <citation type="submission" date="2021-01" db="EMBL/GenBank/DDBJ databases">
        <title>Genome public.</title>
        <authorList>
            <person name="Liu C."/>
            <person name="Sun Q."/>
        </authorList>
    </citation>
    <scope>NUCLEOTIDE SEQUENCE [LARGE SCALE GENOMIC DNA]</scope>
    <source>
        <strain evidence="3">YIM B02505</strain>
    </source>
</reference>
<dbReference type="Pfam" id="PF06182">
    <property type="entry name" value="ABC2_membrane_6"/>
    <property type="match status" value="1"/>
</dbReference>
<keyword evidence="1" id="KW-1133">Transmembrane helix</keyword>
<proteinExistence type="predicted"/>
<feature type="transmembrane region" description="Helical" evidence="1">
    <location>
        <begin position="115"/>
        <end position="131"/>
    </location>
</feature>
<dbReference type="RefSeq" id="WP_200272206.1">
    <property type="nucleotide sequence ID" value="NZ_JAENHN010000051.1"/>
</dbReference>
<keyword evidence="1" id="KW-0472">Membrane</keyword>
<dbReference type="EMBL" id="JAENHN010000051">
    <property type="protein sequence ID" value="MBK1812726.1"/>
    <property type="molecule type" value="Genomic_DNA"/>
</dbReference>